<feature type="compositionally biased region" description="Low complexity" evidence="8">
    <location>
        <begin position="472"/>
        <end position="483"/>
    </location>
</feature>
<dbReference type="AlphaFoldDB" id="A0A367YGH9"/>
<keyword evidence="7" id="KW-0539">Nucleus</keyword>
<gene>
    <name evidence="11" type="primary">MCM10</name>
    <name evidence="11" type="ORF">Cantr_00728</name>
</gene>
<dbReference type="Gene3D" id="2.40.50.140">
    <property type="entry name" value="Nucleic acid-binding proteins"/>
    <property type="match status" value="1"/>
</dbReference>
<comment type="similarity">
    <text evidence="2">Belongs to the MCM10 family.</text>
</comment>
<dbReference type="PANTHER" id="PTHR13454">
    <property type="entry name" value="PROTEIN MCM10 HOMOLOG"/>
    <property type="match status" value="1"/>
</dbReference>
<evidence type="ECO:0000256" key="8">
    <source>
        <dbReference type="SAM" id="MobiDB-lite"/>
    </source>
</evidence>
<keyword evidence="5" id="KW-0863">Zinc-finger</keyword>
<dbReference type="Pfam" id="PF22379">
    <property type="entry name" value="OB_MCM10"/>
    <property type="match status" value="1"/>
</dbReference>
<feature type="region of interest" description="Disordered" evidence="8">
    <location>
        <begin position="1"/>
        <end position="20"/>
    </location>
</feature>
<feature type="domain" description="Zinc finger Mcm10/DnaG-type" evidence="9">
    <location>
        <begin position="284"/>
        <end position="327"/>
    </location>
</feature>
<feature type="region of interest" description="Disordered" evidence="8">
    <location>
        <begin position="41"/>
        <end position="73"/>
    </location>
</feature>
<evidence type="ECO:0000256" key="4">
    <source>
        <dbReference type="ARBA" id="ARBA00022723"/>
    </source>
</evidence>
<dbReference type="PANTHER" id="PTHR13454:SF11">
    <property type="entry name" value="PROTEIN MCM10 HOMOLOG"/>
    <property type="match status" value="1"/>
</dbReference>
<dbReference type="InterPro" id="IPR012340">
    <property type="entry name" value="NA-bd_OB-fold"/>
</dbReference>
<evidence type="ECO:0000256" key="6">
    <source>
        <dbReference type="ARBA" id="ARBA00022833"/>
    </source>
</evidence>
<proteinExistence type="inferred from homology"/>
<feature type="domain" description="MCM10 OB-fold" evidence="10">
    <location>
        <begin position="144"/>
        <end position="274"/>
    </location>
</feature>
<evidence type="ECO:0000313" key="12">
    <source>
        <dbReference type="Proteomes" id="UP000253472"/>
    </source>
</evidence>
<feature type="region of interest" description="Disordered" evidence="8">
    <location>
        <begin position="449"/>
        <end position="489"/>
    </location>
</feature>
<dbReference type="GO" id="GO:0043596">
    <property type="term" value="C:nuclear replication fork"/>
    <property type="evidence" value="ECO:0007669"/>
    <property type="project" value="TreeGrafter"/>
</dbReference>
<evidence type="ECO:0000256" key="5">
    <source>
        <dbReference type="ARBA" id="ARBA00022771"/>
    </source>
</evidence>
<protein>
    <submittedName>
        <fullName evidence="11">Minichromosome maintenance protein 10</fullName>
    </submittedName>
</protein>
<dbReference type="STRING" id="5486.A0A367YGH9"/>
<comment type="subcellular location">
    <subcellularLocation>
        <location evidence="1">Nucleus</location>
    </subcellularLocation>
</comment>
<sequence>MDDPRDEVVDSDSLLTEDSSDELKDLVKEFELKYEQLKKQKKLKKLAQKQQAERANRTEVPKTPEKTKTTTEKELTVDRWRPKDHHVPKAKEPSNFLNRLYETSSSTTPKIDYSQRKHDFELDKYEAKPVDVCDDLEPISKIYLRRRYLTPSQIRQITDEVDTNMKFLRIEKLLAKTNKSNNYAEPPYCNWCLVAFVLHKSPVQVASNNSKYTKLRVGSFVNSIEVMLFGEAFEKYFKIQPGDLVFMLNPFINKYEIQVTKGQYRTGFNLKIDNSNKSSILEVGAVRDFGICKYVKKQDNSRCSNVINIKNQELCDIHMDMKFKSSGRMELNGSVSIRSPKKGNNKMYMNNKGSGYIKQFNEDTNVIGLANTSPFDAKRYQDPKILQTQIKRRKLLDDKANESLEKKLKNLGSRTLLANLQLPEKHPHSNSKDTTKRVFTSAMVSQIGYDPTGLSTNTRSEPNKISQELRELSTLSSKSLTSSRADRQQKISKWKSNVLEQKKPQTVFVEKRRRVVHTPDDSEDSGDDDIDIKFGNPEERSKYSQMVAKR</sequence>
<dbReference type="EMBL" id="QLNQ01000021">
    <property type="protein sequence ID" value="RCK64974.1"/>
    <property type="molecule type" value="Genomic_DNA"/>
</dbReference>
<keyword evidence="6" id="KW-0862">Zinc</keyword>
<evidence type="ECO:0000313" key="11">
    <source>
        <dbReference type="EMBL" id="RCK64974.1"/>
    </source>
</evidence>
<evidence type="ECO:0000259" key="10">
    <source>
        <dbReference type="Pfam" id="PF22379"/>
    </source>
</evidence>
<dbReference type="FunFam" id="2.40.50.140:FF:000591">
    <property type="entry name" value="DNA replication, chromatin-associated protein, putative"/>
    <property type="match status" value="1"/>
</dbReference>
<evidence type="ECO:0000259" key="9">
    <source>
        <dbReference type="Pfam" id="PF09329"/>
    </source>
</evidence>
<feature type="compositionally biased region" description="Polar residues" evidence="8">
    <location>
        <begin position="453"/>
        <end position="466"/>
    </location>
</feature>
<dbReference type="InterPro" id="IPR040184">
    <property type="entry name" value="Mcm10"/>
</dbReference>
<dbReference type="GO" id="GO:0003688">
    <property type="term" value="F:DNA replication origin binding"/>
    <property type="evidence" value="ECO:0007669"/>
    <property type="project" value="TreeGrafter"/>
</dbReference>
<dbReference type="GO" id="GO:0003697">
    <property type="term" value="F:single-stranded DNA binding"/>
    <property type="evidence" value="ECO:0007669"/>
    <property type="project" value="InterPro"/>
</dbReference>
<dbReference type="Pfam" id="PF09329">
    <property type="entry name" value="zf-primase"/>
    <property type="match status" value="1"/>
</dbReference>
<evidence type="ECO:0000256" key="7">
    <source>
        <dbReference type="ARBA" id="ARBA00023242"/>
    </source>
</evidence>
<dbReference type="GO" id="GO:0008270">
    <property type="term" value="F:zinc ion binding"/>
    <property type="evidence" value="ECO:0007669"/>
    <property type="project" value="UniProtKB-KW"/>
</dbReference>
<evidence type="ECO:0000256" key="1">
    <source>
        <dbReference type="ARBA" id="ARBA00004123"/>
    </source>
</evidence>
<evidence type="ECO:0000256" key="3">
    <source>
        <dbReference type="ARBA" id="ARBA00022705"/>
    </source>
</evidence>
<keyword evidence="12" id="KW-1185">Reference proteome</keyword>
<dbReference type="InterPro" id="IPR015408">
    <property type="entry name" value="Znf_Mcm10/DnaG"/>
</dbReference>
<dbReference type="Proteomes" id="UP000253472">
    <property type="component" value="Unassembled WGS sequence"/>
</dbReference>
<organism evidence="11 12">
    <name type="scientific">Candida viswanathii</name>
    <dbReference type="NCBI Taxonomy" id="5486"/>
    <lineage>
        <taxon>Eukaryota</taxon>
        <taxon>Fungi</taxon>
        <taxon>Dikarya</taxon>
        <taxon>Ascomycota</taxon>
        <taxon>Saccharomycotina</taxon>
        <taxon>Pichiomycetes</taxon>
        <taxon>Debaryomycetaceae</taxon>
        <taxon>Candida/Lodderomyces clade</taxon>
        <taxon>Candida</taxon>
    </lineage>
</organism>
<reference evidence="11 12" key="1">
    <citation type="submission" date="2018-06" db="EMBL/GenBank/DDBJ databases">
        <title>Whole genome sequencing of Candida tropicalis (genome annotated by CSBL at Korea University).</title>
        <authorList>
            <person name="Ahn J."/>
        </authorList>
    </citation>
    <scope>NUCLEOTIDE SEQUENCE [LARGE SCALE GENOMIC DNA]</scope>
    <source>
        <strain evidence="11 12">ATCC 20962</strain>
    </source>
</reference>
<comment type="caution">
    <text evidence="11">The sequence shown here is derived from an EMBL/GenBank/DDBJ whole genome shotgun (WGS) entry which is preliminary data.</text>
</comment>
<feature type="compositionally biased region" description="Basic and acidic residues" evidence="8">
    <location>
        <begin position="51"/>
        <end position="73"/>
    </location>
</feature>
<feature type="compositionally biased region" description="Acidic residues" evidence="8">
    <location>
        <begin position="521"/>
        <end position="530"/>
    </location>
</feature>
<dbReference type="OrthoDB" id="273123at2759"/>
<accession>A0A367YGH9</accession>
<keyword evidence="4" id="KW-0479">Metal-binding</keyword>
<name>A0A367YGH9_9ASCO</name>
<dbReference type="InterPro" id="IPR055065">
    <property type="entry name" value="OB_MCM10"/>
</dbReference>
<keyword evidence="3" id="KW-0235">DNA replication</keyword>
<dbReference type="GO" id="GO:0006270">
    <property type="term" value="P:DNA replication initiation"/>
    <property type="evidence" value="ECO:0007669"/>
    <property type="project" value="InterPro"/>
</dbReference>
<feature type="region of interest" description="Disordered" evidence="8">
    <location>
        <begin position="510"/>
        <end position="550"/>
    </location>
</feature>
<dbReference type="SUPFAM" id="SSF50249">
    <property type="entry name" value="Nucleic acid-binding proteins"/>
    <property type="match status" value="1"/>
</dbReference>
<evidence type="ECO:0000256" key="2">
    <source>
        <dbReference type="ARBA" id="ARBA00009679"/>
    </source>
</evidence>